<proteinExistence type="predicted"/>
<protein>
    <submittedName>
        <fullName evidence="1">Uncharacterized protein</fullName>
    </submittedName>
</protein>
<reference evidence="1" key="2">
    <citation type="journal article" date="2015" name="Data Brief">
        <title>Shoot transcriptome of the giant reed, Arundo donax.</title>
        <authorList>
            <person name="Barrero R.A."/>
            <person name="Guerrero F.D."/>
            <person name="Moolhuijzen P."/>
            <person name="Goolsby J.A."/>
            <person name="Tidwell J."/>
            <person name="Bellgard S.E."/>
            <person name="Bellgard M.I."/>
        </authorList>
    </citation>
    <scope>NUCLEOTIDE SEQUENCE</scope>
    <source>
        <tissue evidence="1">Shoot tissue taken approximately 20 cm above the soil surface</tissue>
    </source>
</reference>
<organism evidence="1">
    <name type="scientific">Arundo donax</name>
    <name type="common">Giant reed</name>
    <name type="synonym">Donax arundinaceus</name>
    <dbReference type="NCBI Taxonomy" id="35708"/>
    <lineage>
        <taxon>Eukaryota</taxon>
        <taxon>Viridiplantae</taxon>
        <taxon>Streptophyta</taxon>
        <taxon>Embryophyta</taxon>
        <taxon>Tracheophyta</taxon>
        <taxon>Spermatophyta</taxon>
        <taxon>Magnoliopsida</taxon>
        <taxon>Liliopsida</taxon>
        <taxon>Poales</taxon>
        <taxon>Poaceae</taxon>
        <taxon>PACMAD clade</taxon>
        <taxon>Arundinoideae</taxon>
        <taxon>Arundineae</taxon>
        <taxon>Arundo</taxon>
    </lineage>
</organism>
<name>A0A0A8ZQY5_ARUDO</name>
<dbReference type="AlphaFoldDB" id="A0A0A8ZQY5"/>
<reference evidence="1" key="1">
    <citation type="submission" date="2014-09" db="EMBL/GenBank/DDBJ databases">
        <authorList>
            <person name="Magalhaes I.L.F."/>
            <person name="Oliveira U."/>
            <person name="Santos F.R."/>
            <person name="Vidigal T.H.D.A."/>
            <person name="Brescovit A.D."/>
            <person name="Santos A.J."/>
        </authorList>
    </citation>
    <scope>NUCLEOTIDE SEQUENCE</scope>
    <source>
        <tissue evidence="1">Shoot tissue taken approximately 20 cm above the soil surface</tissue>
    </source>
</reference>
<dbReference type="EMBL" id="GBRH01258750">
    <property type="protein sequence ID" value="JAD39145.1"/>
    <property type="molecule type" value="Transcribed_RNA"/>
</dbReference>
<accession>A0A0A8ZQY5</accession>
<evidence type="ECO:0000313" key="1">
    <source>
        <dbReference type="EMBL" id="JAD39145.1"/>
    </source>
</evidence>
<sequence length="25" mass="2967">MTCSKRTPLIGAQLKIKHSRWLRKN</sequence>